<organism evidence="2 3">
    <name type="scientific">Hephaestia caeni</name>
    <dbReference type="NCBI Taxonomy" id="645617"/>
    <lineage>
        <taxon>Bacteria</taxon>
        <taxon>Pseudomonadati</taxon>
        <taxon>Pseudomonadota</taxon>
        <taxon>Alphaproteobacteria</taxon>
        <taxon>Sphingomonadales</taxon>
        <taxon>Sphingomonadaceae</taxon>
        <taxon>Hephaestia</taxon>
    </lineage>
</organism>
<feature type="transmembrane region" description="Helical" evidence="1">
    <location>
        <begin position="37"/>
        <end position="62"/>
    </location>
</feature>
<keyword evidence="1" id="KW-0472">Membrane</keyword>
<dbReference type="OrthoDB" id="7594143at2"/>
<protein>
    <submittedName>
        <fullName evidence="2">Uncharacterized protein</fullName>
    </submittedName>
</protein>
<proteinExistence type="predicted"/>
<gene>
    <name evidence="2" type="ORF">DFR49_1890</name>
</gene>
<evidence type="ECO:0000313" key="2">
    <source>
        <dbReference type="EMBL" id="RIA43664.1"/>
    </source>
</evidence>
<comment type="caution">
    <text evidence="2">The sequence shown here is derived from an EMBL/GenBank/DDBJ whole genome shotgun (WGS) entry which is preliminary data.</text>
</comment>
<name>A0A397PC24_9SPHN</name>
<feature type="transmembrane region" description="Helical" evidence="1">
    <location>
        <begin position="68"/>
        <end position="86"/>
    </location>
</feature>
<keyword evidence="1" id="KW-0812">Transmembrane</keyword>
<reference evidence="2 3" key="1">
    <citation type="submission" date="2018-08" db="EMBL/GenBank/DDBJ databases">
        <title>Genomic Encyclopedia of Type Strains, Phase IV (KMG-IV): sequencing the most valuable type-strain genomes for metagenomic binning, comparative biology and taxonomic classification.</title>
        <authorList>
            <person name="Goeker M."/>
        </authorList>
    </citation>
    <scope>NUCLEOTIDE SEQUENCE [LARGE SCALE GENOMIC DNA]</scope>
    <source>
        <strain evidence="2 3">DSM 25527</strain>
    </source>
</reference>
<dbReference type="EMBL" id="QXDC01000003">
    <property type="protein sequence ID" value="RIA43664.1"/>
    <property type="molecule type" value="Genomic_DNA"/>
</dbReference>
<keyword evidence="3" id="KW-1185">Reference proteome</keyword>
<dbReference type="Proteomes" id="UP000266568">
    <property type="component" value="Unassembled WGS sequence"/>
</dbReference>
<dbReference type="AlphaFoldDB" id="A0A397PC24"/>
<dbReference type="RefSeq" id="WP_119035493.1">
    <property type="nucleotide sequence ID" value="NZ_QXDC01000003.1"/>
</dbReference>
<accession>A0A397PC24</accession>
<sequence length="236" mass="26247">MSEVDEQIARSNELLNRTSERYRSLSSRRRERQKQTLVSRLGRIAAADIAILLGAMVLGWFVPLGIGGAMLVMLLLLVATIGFAIFPSEATITTEKLDEAPLKYLPMRTEQWLERQRGTLPTSAQRLLDGIGQRLETLGPQLVNLDDASPAASEVRKLVGDNLPELVKGYGRVPEPLRRVERNGKTPDQQLLDGLGVIDREIAQMTRQLAEGDLDLLATRGRYLEIKYQGDDTIEG</sequence>
<evidence type="ECO:0000256" key="1">
    <source>
        <dbReference type="SAM" id="Phobius"/>
    </source>
</evidence>
<keyword evidence="1" id="KW-1133">Transmembrane helix</keyword>
<evidence type="ECO:0000313" key="3">
    <source>
        <dbReference type="Proteomes" id="UP000266568"/>
    </source>
</evidence>